<proteinExistence type="predicted"/>
<feature type="signal peptide" evidence="1">
    <location>
        <begin position="1"/>
        <end position="19"/>
    </location>
</feature>
<dbReference type="EMBL" id="SMFO01000015">
    <property type="protein sequence ID" value="TDE01565.1"/>
    <property type="molecule type" value="Genomic_DNA"/>
</dbReference>
<feature type="chain" id="PRO_5020374238" description="Toxin-antitoxin system YwqK family antitoxin" evidence="1">
    <location>
        <begin position="20"/>
        <end position="141"/>
    </location>
</feature>
<accession>A0A4R5CUP4</accession>
<name>A0A4R5CUP4_9FLAO</name>
<keyword evidence="3" id="KW-1185">Reference proteome</keyword>
<protein>
    <recommendedName>
        <fullName evidence="4">Toxin-antitoxin system YwqK family antitoxin</fullName>
    </recommendedName>
</protein>
<sequence>MKTKIKYKMLLLLACICLASCKINQTRNGLEEGKWIKNKSYHTTVFTETGKYKKGIKRGSWKNHMNNKLLSKIKYKKNTCYVIEYHNTGKIRARGFSNKEIVGSKTEWLPTGKWEFYDSEGLLLGTKIYKKGIPIEEIYTQ</sequence>
<evidence type="ECO:0000256" key="1">
    <source>
        <dbReference type="SAM" id="SignalP"/>
    </source>
</evidence>
<dbReference type="RefSeq" id="WP_132112758.1">
    <property type="nucleotide sequence ID" value="NZ_SMFO01000015.1"/>
</dbReference>
<organism evidence="2 3">
    <name type="scientific">Flavobacterium hiemivividum</name>
    <dbReference type="NCBI Taxonomy" id="2541734"/>
    <lineage>
        <taxon>Bacteria</taxon>
        <taxon>Pseudomonadati</taxon>
        <taxon>Bacteroidota</taxon>
        <taxon>Flavobacteriia</taxon>
        <taxon>Flavobacteriales</taxon>
        <taxon>Flavobacteriaceae</taxon>
        <taxon>Flavobacterium</taxon>
    </lineage>
</organism>
<keyword evidence="1" id="KW-0732">Signal</keyword>
<reference evidence="2 3" key="1">
    <citation type="submission" date="2019-03" db="EMBL/GenBank/DDBJ databases">
        <title>Flavobacterium TSA-D2 sp. nov., isolated from arctic soil.</title>
        <authorList>
            <person name="Chaudhary D.K."/>
        </authorList>
    </citation>
    <scope>NUCLEOTIDE SEQUENCE [LARGE SCALE GENOMIC DNA]</scope>
    <source>
        <strain evidence="2 3">TSA-D2</strain>
    </source>
</reference>
<comment type="caution">
    <text evidence="2">The sequence shown here is derived from an EMBL/GenBank/DDBJ whole genome shotgun (WGS) entry which is preliminary data.</text>
</comment>
<evidence type="ECO:0000313" key="3">
    <source>
        <dbReference type="Proteomes" id="UP000294597"/>
    </source>
</evidence>
<evidence type="ECO:0000313" key="2">
    <source>
        <dbReference type="EMBL" id="TDE01565.1"/>
    </source>
</evidence>
<dbReference type="AlphaFoldDB" id="A0A4R5CUP4"/>
<evidence type="ECO:0008006" key="4">
    <source>
        <dbReference type="Google" id="ProtNLM"/>
    </source>
</evidence>
<dbReference type="Proteomes" id="UP000294597">
    <property type="component" value="Unassembled WGS sequence"/>
</dbReference>
<gene>
    <name evidence="2" type="ORF">E0F98_14560</name>
</gene>